<dbReference type="EMBL" id="BDQX01000028">
    <property type="protein sequence ID" value="GBG05843.1"/>
    <property type="molecule type" value="Genomic_DNA"/>
</dbReference>
<dbReference type="PANTHER" id="PTHR43744">
    <property type="entry name" value="ABC TRANSPORTER PERMEASE PROTEIN MG189-RELATED-RELATED"/>
    <property type="match status" value="1"/>
</dbReference>
<dbReference type="GO" id="GO:0055085">
    <property type="term" value="P:transmembrane transport"/>
    <property type="evidence" value="ECO:0007669"/>
    <property type="project" value="InterPro"/>
</dbReference>
<dbReference type="GO" id="GO:0005886">
    <property type="term" value="C:plasma membrane"/>
    <property type="evidence" value="ECO:0007669"/>
    <property type="project" value="UniProtKB-SubCell"/>
</dbReference>
<name>A0A2R5EPZ9_9BACL</name>
<keyword evidence="6 7" id="KW-0472">Membrane</keyword>
<feature type="transmembrane region" description="Helical" evidence="7">
    <location>
        <begin position="73"/>
        <end position="96"/>
    </location>
</feature>
<feature type="transmembrane region" description="Helical" evidence="7">
    <location>
        <begin position="256"/>
        <end position="277"/>
    </location>
</feature>
<protein>
    <recommendedName>
        <fullName evidence="8">ABC transmembrane type-1 domain-containing protein</fullName>
    </recommendedName>
</protein>
<evidence type="ECO:0000256" key="5">
    <source>
        <dbReference type="ARBA" id="ARBA00022989"/>
    </source>
</evidence>
<dbReference type="PROSITE" id="PS50928">
    <property type="entry name" value="ABC_TM1"/>
    <property type="match status" value="1"/>
</dbReference>
<evidence type="ECO:0000259" key="8">
    <source>
        <dbReference type="PROSITE" id="PS50928"/>
    </source>
</evidence>
<dbReference type="Proteomes" id="UP000245202">
    <property type="component" value="Unassembled WGS sequence"/>
</dbReference>
<evidence type="ECO:0000256" key="6">
    <source>
        <dbReference type="ARBA" id="ARBA00023136"/>
    </source>
</evidence>
<dbReference type="Gene3D" id="1.10.3720.10">
    <property type="entry name" value="MetI-like"/>
    <property type="match status" value="1"/>
</dbReference>
<feature type="domain" description="ABC transmembrane type-1" evidence="8">
    <location>
        <begin position="73"/>
        <end position="277"/>
    </location>
</feature>
<keyword evidence="2 7" id="KW-0813">Transport</keyword>
<evidence type="ECO:0000313" key="9">
    <source>
        <dbReference type="EMBL" id="GBG05843.1"/>
    </source>
</evidence>
<dbReference type="AlphaFoldDB" id="A0A2R5EPZ9"/>
<keyword evidence="5 7" id="KW-1133">Transmembrane helix</keyword>
<dbReference type="RefSeq" id="WP_108991285.1">
    <property type="nucleotide sequence ID" value="NZ_BDQX01000028.1"/>
</dbReference>
<evidence type="ECO:0000256" key="3">
    <source>
        <dbReference type="ARBA" id="ARBA00022475"/>
    </source>
</evidence>
<comment type="similarity">
    <text evidence="7">Belongs to the binding-protein-dependent transport system permease family.</text>
</comment>
<keyword evidence="10" id="KW-1185">Reference proteome</keyword>
<feature type="transmembrane region" description="Helical" evidence="7">
    <location>
        <begin position="108"/>
        <end position="128"/>
    </location>
</feature>
<dbReference type="Pfam" id="PF00528">
    <property type="entry name" value="BPD_transp_1"/>
    <property type="match status" value="1"/>
</dbReference>
<dbReference type="SUPFAM" id="SSF161098">
    <property type="entry name" value="MetI-like"/>
    <property type="match status" value="1"/>
</dbReference>
<comment type="subcellular location">
    <subcellularLocation>
        <location evidence="1 7">Cell membrane</location>
        <topology evidence="1 7">Multi-pass membrane protein</topology>
    </subcellularLocation>
</comment>
<evidence type="ECO:0000256" key="4">
    <source>
        <dbReference type="ARBA" id="ARBA00022692"/>
    </source>
</evidence>
<dbReference type="InterPro" id="IPR035906">
    <property type="entry name" value="MetI-like_sf"/>
</dbReference>
<comment type="caution">
    <text evidence="9">The sequence shown here is derived from an EMBL/GenBank/DDBJ whole genome shotgun (WGS) entry which is preliminary data.</text>
</comment>
<feature type="transmembrane region" description="Helical" evidence="7">
    <location>
        <begin position="12"/>
        <end position="33"/>
    </location>
</feature>
<feature type="transmembrane region" description="Helical" evidence="7">
    <location>
        <begin position="140"/>
        <end position="161"/>
    </location>
</feature>
<dbReference type="PANTHER" id="PTHR43744:SF9">
    <property type="entry name" value="POLYGALACTURONAN_RHAMNOGALACTURONAN TRANSPORT SYSTEM PERMEASE PROTEIN YTCP"/>
    <property type="match status" value="1"/>
</dbReference>
<evidence type="ECO:0000256" key="2">
    <source>
        <dbReference type="ARBA" id="ARBA00022448"/>
    </source>
</evidence>
<organism evidence="9 10">
    <name type="scientific">Paenibacillus agaridevorans</name>
    <dbReference type="NCBI Taxonomy" id="171404"/>
    <lineage>
        <taxon>Bacteria</taxon>
        <taxon>Bacillati</taxon>
        <taxon>Bacillota</taxon>
        <taxon>Bacilli</taxon>
        <taxon>Bacillales</taxon>
        <taxon>Paenibacillaceae</taxon>
        <taxon>Paenibacillus</taxon>
    </lineage>
</organism>
<keyword evidence="4 7" id="KW-0812">Transmembrane</keyword>
<reference evidence="9 10" key="1">
    <citation type="submission" date="2017-08" db="EMBL/GenBank/DDBJ databases">
        <title>Substantial Increase in Enzyme Production by Combined Drug-Resistance Mutations in Paenibacillus agaridevorans.</title>
        <authorList>
            <person name="Tanaka Y."/>
            <person name="Funane K."/>
            <person name="Hosaka T."/>
            <person name="Shiwa Y."/>
            <person name="Fujita N."/>
            <person name="Miyazaki T."/>
            <person name="Yoshikawa H."/>
            <person name="Murakami K."/>
            <person name="Kasahara K."/>
            <person name="Inaoka T."/>
            <person name="Hiraga Y."/>
            <person name="Ochi K."/>
        </authorList>
    </citation>
    <scope>NUCLEOTIDE SEQUENCE [LARGE SCALE GENOMIC DNA]</scope>
    <source>
        <strain evidence="9 10">T-3040</strain>
    </source>
</reference>
<dbReference type="CDD" id="cd06261">
    <property type="entry name" value="TM_PBP2"/>
    <property type="match status" value="1"/>
</dbReference>
<sequence length="292" mass="32817">MNYSLRDRAFGIISYVFIGVFALLCFLPFWMMISGSFTKETELILNGYSLFPESFSTTAYTVLLQSKLLWSSYINTALITAVGTALALFISAMLAYSLANGRNTLRGGMLAFVYFPMLFYGGLIPFYITVSKYLHLSNTLWAVILPLVCQPFLVFLMVNFFRTLPKELEESARIDGAHEFNVFIRIMIPISKPILATVALFYALGYWNDWFMSLLFIDEESKYPLQLILRRMVSNLEAAKSLIPSNAGISIESPLLGVRMSTTIVTIGPIVLLYPLLQKYFVKGLTIGAVKG</sequence>
<evidence type="ECO:0000313" key="10">
    <source>
        <dbReference type="Proteomes" id="UP000245202"/>
    </source>
</evidence>
<proteinExistence type="inferred from homology"/>
<feature type="transmembrane region" description="Helical" evidence="7">
    <location>
        <begin position="182"/>
        <end position="204"/>
    </location>
</feature>
<gene>
    <name evidence="9" type="ORF">PAT3040_00328</name>
</gene>
<keyword evidence="3" id="KW-1003">Cell membrane</keyword>
<dbReference type="InterPro" id="IPR000515">
    <property type="entry name" value="MetI-like"/>
</dbReference>
<accession>A0A2R5EPZ9</accession>
<evidence type="ECO:0000256" key="1">
    <source>
        <dbReference type="ARBA" id="ARBA00004651"/>
    </source>
</evidence>
<evidence type="ECO:0000256" key="7">
    <source>
        <dbReference type="RuleBase" id="RU363032"/>
    </source>
</evidence>